<gene>
    <name evidence="2" type="ORF">IF188_10470</name>
</gene>
<proteinExistence type="predicted"/>
<accession>A0ABR8NN97</accession>
<evidence type="ECO:0000313" key="2">
    <source>
        <dbReference type="EMBL" id="MBD3942121.1"/>
    </source>
</evidence>
<organism evidence="2 3">
    <name type="scientific">Microbacterium helvum</name>
    <dbReference type="NCBI Taxonomy" id="2773713"/>
    <lineage>
        <taxon>Bacteria</taxon>
        <taxon>Bacillati</taxon>
        <taxon>Actinomycetota</taxon>
        <taxon>Actinomycetes</taxon>
        <taxon>Micrococcales</taxon>
        <taxon>Microbacteriaceae</taxon>
        <taxon>Microbacterium</taxon>
    </lineage>
</organism>
<dbReference type="RefSeq" id="WP_191171752.1">
    <property type="nucleotide sequence ID" value="NZ_JACXZS010000006.1"/>
</dbReference>
<reference evidence="2 3" key="1">
    <citation type="submission" date="2020-09" db="EMBL/GenBank/DDBJ databases">
        <title>Isolation and identification of active actinomycetes.</title>
        <authorList>
            <person name="Li X."/>
        </authorList>
    </citation>
    <scope>NUCLEOTIDE SEQUENCE [LARGE SCALE GENOMIC DNA]</scope>
    <source>
        <strain evidence="2 3">NEAU-LLC</strain>
    </source>
</reference>
<feature type="domain" description="HNH nuclease" evidence="1">
    <location>
        <begin position="369"/>
        <end position="421"/>
    </location>
</feature>
<keyword evidence="3" id="KW-1185">Reference proteome</keyword>
<sequence>MTNFIDALAGVDDVLANVVADVVEGLRVATDADVLGVLAAAGRVRRLVDAAMVEAVAVIVERDEAVSHADRATTRYGCRSTAELVQRVTRVSGRTAGDVVAAAQAVRRSVAPSSGEVLPAEFPGMRDALLSGDAGLDGVVAVSGVFRGSLGGRAGILAADEELAAVAQGRAADAGGSVSADELRAMARVWAVFLDPDGSEPVDTRALRKRGLTVGRRGSDGLVPVRGGLLPEVAAQLQLGLDSVLNPKVDVSGPRFVETDDGDGPFEDAADTRTAGQKRHDALAILLAAAAASGELPMLGGAAPTLVVQVREDDLSAGRGWAHLPGYDEPISIGVARQVACAGVVERVVLGEGGRIVSLTTLDRVFSHHQRRAITLRDGGCVIPGCDVPPQWCEIHHVQEHSRGGPTHTDNGVLLCWFHHRTIETGGWQIRMVDGTPHVRGPYWWDAERAWRPATKSPIRRQNQLPLRM</sequence>
<evidence type="ECO:0000259" key="1">
    <source>
        <dbReference type="SMART" id="SM00507"/>
    </source>
</evidence>
<comment type="caution">
    <text evidence="2">The sequence shown here is derived from an EMBL/GenBank/DDBJ whole genome shotgun (WGS) entry which is preliminary data.</text>
</comment>
<dbReference type="InterPro" id="IPR003870">
    <property type="entry name" value="DUF222"/>
</dbReference>
<dbReference type="Proteomes" id="UP000598426">
    <property type="component" value="Unassembled WGS sequence"/>
</dbReference>
<dbReference type="SMART" id="SM00507">
    <property type="entry name" value="HNHc"/>
    <property type="match status" value="1"/>
</dbReference>
<dbReference type="EMBL" id="JACXZS010000006">
    <property type="protein sequence ID" value="MBD3942121.1"/>
    <property type="molecule type" value="Genomic_DNA"/>
</dbReference>
<dbReference type="Gene3D" id="1.10.30.50">
    <property type="match status" value="1"/>
</dbReference>
<dbReference type="CDD" id="cd00085">
    <property type="entry name" value="HNHc"/>
    <property type="match status" value="1"/>
</dbReference>
<evidence type="ECO:0000313" key="3">
    <source>
        <dbReference type="Proteomes" id="UP000598426"/>
    </source>
</evidence>
<name>A0ABR8NN97_9MICO</name>
<dbReference type="InterPro" id="IPR003615">
    <property type="entry name" value="HNH_nuc"/>
</dbReference>
<protein>
    <submittedName>
        <fullName evidence="2">DUF222 domain-containing protein</fullName>
    </submittedName>
</protein>
<dbReference type="Pfam" id="PF02720">
    <property type="entry name" value="DUF222"/>
    <property type="match status" value="1"/>
</dbReference>